<dbReference type="GO" id="GO:0004467">
    <property type="term" value="F:long-chain fatty acid-CoA ligase activity"/>
    <property type="evidence" value="ECO:0007669"/>
    <property type="project" value="UniProtKB-EC"/>
</dbReference>
<dbReference type="GO" id="GO:0006418">
    <property type="term" value="P:tRNA aminoacylation for protein translation"/>
    <property type="evidence" value="ECO:0007669"/>
    <property type="project" value="InterPro"/>
</dbReference>
<dbReference type="AlphaFoldDB" id="A0A813RQF2"/>
<dbReference type="EC" id="6.2.1.3" evidence="6"/>
<evidence type="ECO:0000256" key="6">
    <source>
        <dbReference type="ARBA" id="ARBA00026121"/>
    </source>
</evidence>
<dbReference type="EMBL" id="CAJNOQ010000300">
    <property type="protein sequence ID" value="CAF0784540.1"/>
    <property type="molecule type" value="Genomic_DNA"/>
</dbReference>
<evidence type="ECO:0000256" key="4">
    <source>
        <dbReference type="ARBA" id="ARBA00022840"/>
    </source>
</evidence>
<dbReference type="Proteomes" id="UP000663829">
    <property type="component" value="Unassembled WGS sequence"/>
</dbReference>
<dbReference type="Gene3D" id="3.30.930.10">
    <property type="entry name" value="Bira Bifunctional Protein, Domain 2"/>
    <property type="match status" value="1"/>
</dbReference>
<keyword evidence="12" id="KW-1185">Reference proteome</keyword>
<dbReference type="Pfam" id="PF00587">
    <property type="entry name" value="tRNA-synt_2b"/>
    <property type="match status" value="1"/>
</dbReference>
<dbReference type="OrthoDB" id="1700726at2759"/>
<keyword evidence="3" id="KW-0443">Lipid metabolism</keyword>
<dbReference type="GO" id="GO:0016020">
    <property type="term" value="C:membrane"/>
    <property type="evidence" value="ECO:0007669"/>
    <property type="project" value="TreeGrafter"/>
</dbReference>
<reference evidence="9" key="1">
    <citation type="submission" date="2021-02" db="EMBL/GenBank/DDBJ databases">
        <authorList>
            <person name="Nowell W R."/>
        </authorList>
    </citation>
    <scope>NUCLEOTIDE SEQUENCE</scope>
</reference>
<dbReference type="Pfam" id="PF00501">
    <property type="entry name" value="AMP-binding"/>
    <property type="match status" value="1"/>
</dbReference>
<dbReference type="EMBL" id="CAJOBA010000622">
    <property type="protein sequence ID" value="CAF3545464.1"/>
    <property type="molecule type" value="Genomic_DNA"/>
</dbReference>
<dbReference type="EMBL" id="CAJNOK010000622">
    <property type="protein sequence ID" value="CAF0765414.1"/>
    <property type="molecule type" value="Genomic_DNA"/>
</dbReference>
<dbReference type="GO" id="GO:0005524">
    <property type="term" value="F:ATP binding"/>
    <property type="evidence" value="ECO:0007669"/>
    <property type="project" value="UniProtKB-KW"/>
</dbReference>
<evidence type="ECO:0000313" key="12">
    <source>
        <dbReference type="Proteomes" id="UP000663829"/>
    </source>
</evidence>
<evidence type="ECO:0000256" key="5">
    <source>
        <dbReference type="ARBA" id="ARBA00023146"/>
    </source>
</evidence>
<keyword evidence="3" id="KW-0276">Fatty acid metabolism</keyword>
<dbReference type="SUPFAM" id="SSF55681">
    <property type="entry name" value="Class II aaRS and biotin synthetases"/>
    <property type="match status" value="1"/>
</dbReference>
<gene>
    <name evidence="9" type="ORF">GPM918_LOCUS2657</name>
    <name evidence="8" type="ORF">OVA965_LOCUS2783</name>
    <name evidence="11" type="ORF">SRO942_LOCUS2657</name>
    <name evidence="10" type="ORF">TMI583_LOCUS2782</name>
</gene>
<evidence type="ECO:0000259" key="7">
    <source>
        <dbReference type="PROSITE" id="PS50862"/>
    </source>
</evidence>
<dbReference type="GO" id="GO:0005783">
    <property type="term" value="C:endoplasmic reticulum"/>
    <property type="evidence" value="ECO:0007669"/>
    <property type="project" value="TreeGrafter"/>
</dbReference>
<dbReference type="InterPro" id="IPR036621">
    <property type="entry name" value="Anticodon-bd_dom_sf"/>
</dbReference>
<dbReference type="Gene3D" id="3.40.50.800">
    <property type="entry name" value="Anticodon-binding domain"/>
    <property type="match status" value="1"/>
</dbReference>
<dbReference type="Proteomes" id="UP000677228">
    <property type="component" value="Unassembled WGS sequence"/>
</dbReference>
<dbReference type="PROSITE" id="PS50862">
    <property type="entry name" value="AA_TRNA_LIGASE_II"/>
    <property type="match status" value="1"/>
</dbReference>
<protein>
    <recommendedName>
        <fullName evidence="6">long-chain-fatty-acid--CoA ligase</fullName>
        <ecNumber evidence="6">6.2.1.3</ecNumber>
    </recommendedName>
</protein>
<dbReference type="Proteomes" id="UP000681722">
    <property type="component" value="Unassembled WGS sequence"/>
</dbReference>
<evidence type="ECO:0000256" key="3">
    <source>
        <dbReference type="ARBA" id="ARBA00022832"/>
    </source>
</evidence>
<dbReference type="InterPro" id="IPR000873">
    <property type="entry name" value="AMP-dep_synth/lig_dom"/>
</dbReference>
<dbReference type="Gene3D" id="3.40.50.12780">
    <property type="entry name" value="N-terminal domain of ligase-like"/>
    <property type="match status" value="1"/>
</dbReference>
<proteinExistence type="predicted"/>
<sequence length="1056" mass="120824">MSVRSTLFLRIQHRSRMFIPTAYEVPRSSKSKSQKLLQDTGYVHNVEAGLPCLLPLGKRVLLKMETLIRNEMNSVGGQELFLSAIGKKNIWEKSDRWHLMNTELFKFKDGADDEYCLSPEAITRLVSTVCKTLPQTSYPLLLYQITWKYRNEMHFRHGLLRTKEFLMKDLYSFHLNEENAKKIYDDICSAYERIFKQLNVPFIKVAANSGMMGGTINHEYLTPCDIGEDTILLCSKYTKLFDAIISGTESSTTDTNDQINYLTMGCYGIGLTRLMATIVELSKHSEQIRWPKAILPYKVVLIPPKKGSNEEPLVNDKISELLETVESKDEWFIDDRTQFSIGQRLIESKKMGIPIVIIFGKRAVEKGLYETYMSLPKISIPYTAAAVGGVALAYYGTRAYRSKIEKLYDDGIDLEHQTVEIDPVEKIRRCTFYKNDDIYSEYKKIYPDVKSLADMLYHGHLISNNGPCIGIIEVDEKQKNSPLDPSTPIQWLPYSRVLENVRCIGSYLLDSGVIPNESKVGIMSLNRPEWAYVEHACYMYSFIVVSLYTTYDSQTLLKLLKRTQTDVLVVDNLDRVKSIMNELFQNGVKLIISMDQINSLQTNIQSLDHVMTEGKKNIRSCHKPDPDSIASFIFTSGTTGEPKIAMLSHANILATIKASIDRRRRANLESTCEDRHCSFLPMAHLYERLILCDAFLQGSQVAFCPQPEKLFEYYQVIKPTRICMVPRILNKVYDAIYAEVNKSKVKRFLIQQALNNDKPTFLSKIIFRKVKRLFGNHVYTMLTGSAPITPDVLHFFRIALNIPIVEGYGQTESSGAGSVMHVTDLTAGTVGTPFPCLELKLVDVEGTNYRKDNNQGEVCLRGPVVFKGYYGDDAKTRETIDEDGWLHTGDIGEWTINGTLRIIDRCKHIFKLNQGEYIAPERLEEIYIRSPWIAQVYVDGKSTESHCVAVVIPDEEYVKRTFDKDKSFDDLCLNDAKLKQTILNDLQRLAKEHKLKYYESIKNIHLHPHLFSQGDGFITDTFKTRRQAVRKHFQNVIDQLYSNQVKSIKPIELSKL</sequence>
<dbReference type="InterPro" id="IPR006195">
    <property type="entry name" value="aa-tRNA-synth_II"/>
</dbReference>
<dbReference type="SUPFAM" id="SSF52954">
    <property type="entry name" value="Class II aaRS ABD-related"/>
    <property type="match status" value="1"/>
</dbReference>
<dbReference type="GO" id="GO:0004812">
    <property type="term" value="F:aminoacyl-tRNA ligase activity"/>
    <property type="evidence" value="ECO:0007669"/>
    <property type="project" value="UniProtKB-KW"/>
</dbReference>
<dbReference type="PANTHER" id="PTHR43272">
    <property type="entry name" value="LONG-CHAIN-FATTY-ACID--COA LIGASE"/>
    <property type="match status" value="1"/>
</dbReference>
<evidence type="ECO:0000313" key="10">
    <source>
        <dbReference type="EMBL" id="CAF3545464.1"/>
    </source>
</evidence>
<keyword evidence="5" id="KW-0030">Aminoacyl-tRNA synthetase</keyword>
<keyword evidence="2" id="KW-0547">Nucleotide-binding</keyword>
<dbReference type="InterPro" id="IPR020845">
    <property type="entry name" value="AMP-binding_CS"/>
</dbReference>
<keyword evidence="1" id="KW-0436">Ligase</keyword>
<evidence type="ECO:0000313" key="11">
    <source>
        <dbReference type="EMBL" id="CAF3568143.1"/>
    </source>
</evidence>
<dbReference type="PANTHER" id="PTHR43272:SF107">
    <property type="entry name" value="LONG-CHAIN-FATTY-ACID--COA LIGASE 5"/>
    <property type="match status" value="1"/>
</dbReference>
<dbReference type="SUPFAM" id="SSF56801">
    <property type="entry name" value="Acetyl-CoA synthetase-like"/>
    <property type="match status" value="1"/>
</dbReference>
<evidence type="ECO:0000256" key="2">
    <source>
        <dbReference type="ARBA" id="ARBA00022741"/>
    </source>
</evidence>
<dbReference type="EMBL" id="CAJOBC010000300">
    <property type="protein sequence ID" value="CAF3568143.1"/>
    <property type="molecule type" value="Genomic_DNA"/>
</dbReference>
<organism evidence="9 12">
    <name type="scientific">Didymodactylos carnosus</name>
    <dbReference type="NCBI Taxonomy" id="1234261"/>
    <lineage>
        <taxon>Eukaryota</taxon>
        <taxon>Metazoa</taxon>
        <taxon>Spiralia</taxon>
        <taxon>Gnathifera</taxon>
        <taxon>Rotifera</taxon>
        <taxon>Eurotatoria</taxon>
        <taxon>Bdelloidea</taxon>
        <taxon>Philodinida</taxon>
        <taxon>Philodinidae</taxon>
        <taxon>Didymodactylos</taxon>
    </lineage>
</organism>
<feature type="domain" description="Aminoacyl-transfer RNA synthetases class-II family profile" evidence="7">
    <location>
        <begin position="63"/>
        <end position="953"/>
    </location>
</feature>
<keyword evidence="4" id="KW-0067">ATP-binding</keyword>
<comment type="caution">
    <text evidence="9">The sequence shown here is derived from an EMBL/GenBank/DDBJ whole genome shotgun (WGS) entry which is preliminary data.</text>
</comment>
<dbReference type="InterPro" id="IPR045864">
    <property type="entry name" value="aa-tRNA-synth_II/BPL/LPL"/>
</dbReference>
<evidence type="ECO:0000313" key="9">
    <source>
        <dbReference type="EMBL" id="CAF0784540.1"/>
    </source>
</evidence>
<name>A0A813RQF2_9BILA</name>
<dbReference type="PROSITE" id="PS00455">
    <property type="entry name" value="AMP_BINDING"/>
    <property type="match status" value="1"/>
</dbReference>
<dbReference type="InterPro" id="IPR002314">
    <property type="entry name" value="aa-tRNA-synt_IIb"/>
</dbReference>
<evidence type="ECO:0000256" key="1">
    <source>
        <dbReference type="ARBA" id="ARBA00022598"/>
    </source>
</evidence>
<dbReference type="InterPro" id="IPR042099">
    <property type="entry name" value="ANL_N_sf"/>
</dbReference>
<dbReference type="Proteomes" id="UP000682733">
    <property type="component" value="Unassembled WGS sequence"/>
</dbReference>
<accession>A0A813RQF2</accession>
<evidence type="ECO:0000313" key="8">
    <source>
        <dbReference type="EMBL" id="CAF0765414.1"/>
    </source>
</evidence>